<evidence type="ECO:0000313" key="2">
    <source>
        <dbReference type="EMBL" id="TLD43655.1"/>
    </source>
</evidence>
<dbReference type="PROSITE" id="PS00409">
    <property type="entry name" value="PROKAR_NTER_METHYL"/>
    <property type="match status" value="1"/>
</dbReference>
<evidence type="ECO:0000256" key="1">
    <source>
        <dbReference type="SAM" id="Phobius"/>
    </source>
</evidence>
<organism evidence="2 3">
    <name type="scientific">Candidatus Jettenia ecosi</name>
    <dbReference type="NCBI Taxonomy" id="2494326"/>
    <lineage>
        <taxon>Bacteria</taxon>
        <taxon>Pseudomonadati</taxon>
        <taxon>Planctomycetota</taxon>
        <taxon>Candidatus Brocadiia</taxon>
        <taxon>Candidatus Brocadiales</taxon>
        <taxon>Candidatus Brocadiaceae</taxon>
        <taxon>Candidatus Jettenia</taxon>
    </lineage>
</organism>
<keyword evidence="1" id="KW-0472">Membrane</keyword>
<evidence type="ECO:0000313" key="3">
    <source>
        <dbReference type="Proteomes" id="UP000319783"/>
    </source>
</evidence>
<dbReference type="Proteomes" id="UP000319783">
    <property type="component" value="Unassembled WGS sequence"/>
</dbReference>
<sequence>MKKYKISVGRDFSLVRQLNNRLGFFGKNKGFTLVELIIVLSVIGILTGIILPVFLHGGLDGSVSTLRSSVFSAKTLAITKRKPCRLILNADYYTNPDFSPCTLIVEDTEETFKKRYQLPRYIRFWQYNATDFTSGTKTIYFEPHGISHNVANNNVPQDTIITLKDVKTGVITTRTIIGNTCQMKK</sequence>
<proteinExistence type="predicted"/>
<reference evidence="2 3" key="1">
    <citation type="submission" date="2019-04" db="EMBL/GenBank/DDBJ databases">
        <title>Genome of a novel bacterium Candidatus Jettenia ecosi reconstructed from metagenome of an anammox bioreactor.</title>
        <authorList>
            <person name="Mardanov A.V."/>
            <person name="Beletsky A.V."/>
            <person name="Ravin N.V."/>
            <person name="Botchkova E.A."/>
            <person name="Litti Y.V."/>
            <person name="Nozhevnikova A.N."/>
        </authorList>
    </citation>
    <scope>NUCLEOTIDE SEQUENCE [LARGE SCALE GENOMIC DNA]</scope>
    <source>
        <strain evidence="2">J2</strain>
    </source>
</reference>
<evidence type="ECO:0008006" key="4">
    <source>
        <dbReference type="Google" id="ProtNLM"/>
    </source>
</evidence>
<comment type="caution">
    <text evidence="2">The sequence shown here is derived from an EMBL/GenBank/DDBJ whole genome shotgun (WGS) entry which is preliminary data.</text>
</comment>
<dbReference type="EMBL" id="SULG01000001">
    <property type="protein sequence ID" value="TLD43655.1"/>
    <property type="molecule type" value="Genomic_DNA"/>
</dbReference>
<dbReference type="Pfam" id="PF07963">
    <property type="entry name" value="N_methyl"/>
    <property type="match status" value="1"/>
</dbReference>
<feature type="transmembrane region" description="Helical" evidence="1">
    <location>
        <begin position="31"/>
        <end position="55"/>
    </location>
</feature>
<dbReference type="SUPFAM" id="SSF54523">
    <property type="entry name" value="Pili subunits"/>
    <property type="match status" value="1"/>
</dbReference>
<dbReference type="Gene3D" id="3.30.700.10">
    <property type="entry name" value="Glycoprotein, Type 4 Pilin"/>
    <property type="match status" value="1"/>
</dbReference>
<protein>
    <recommendedName>
        <fullName evidence="4">General secretion pathway GspH domain-containing protein</fullName>
    </recommendedName>
</protein>
<dbReference type="NCBIfam" id="TIGR02532">
    <property type="entry name" value="IV_pilin_GFxxxE"/>
    <property type="match status" value="1"/>
</dbReference>
<gene>
    <name evidence="2" type="ORF">JETT_0086</name>
</gene>
<dbReference type="InterPro" id="IPR045584">
    <property type="entry name" value="Pilin-like"/>
</dbReference>
<dbReference type="InterPro" id="IPR012902">
    <property type="entry name" value="N_methyl_site"/>
</dbReference>
<keyword evidence="1" id="KW-0812">Transmembrane</keyword>
<name>A0A533QFT3_9BACT</name>
<accession>A0A533QFT3</accession>
<keyword evidence="1" id="KW-1133">Transmembrane helix</keyword>
<dbReference type="AlphaFoldDB" id="A0A533QFT3"/>